<dbReference type="CDD" id="cd09168">
    <property type="entry name" value="PLDc_PaPPK1_C2_like"/>
    <property type="match status" value="1"/>
</dbReference>
<dbReference type="Gene3D" id="3.30.870.10">
    <property type="entry name" value="Endonuclease Chain A"/>
    <property type="match status" value="2"/>
</dbReference>
<evidence type="ECO:0000256" key="2">
    <source>
        <dbReference type="ARBA" id="ARBA00022679"/>
    </source>
</evidence>
<evidence type="ECO:0000256" key="6">
    <source>
        <dbReference type="HAMAP-Rule" id="MF_00347"/>
    </source>
</evidence>
<feature type="binding site" evidence="6">
    <location>
        <position position="489"/>
    </location>
    <ligand>
        <name>ATP</name>
        <dbReference type="ChEBI" id="CHEBI:30616"/>
    </ligand>
</feature>
<dbReference type="OrthoDB" id="9761456at2"/>
<keyword evidence="14" id="KW-1185">Reference proteome</keyword>
<evidence type="ECO:0000313" key="13">
    <source>
        <dbReference type="EMBL" id="CDI03070.1"/>
    </source>
</evidence>
<dbReference type="InterPro" id="IPR041108">
    <property type="entry name" value="PP_kinase_C_1"/>
</dbReference>
<dbReference type="SUPFAM" id="SSF140356">
    <property type="entry name" value="PPK N-terminal domain-like"/>
    <property type="match status" value="1"/>
</dbReference>
<comment type="cofactor">
    <cofactor evidence="6">
        <name>Mg(2+)</name>
        <dbReference type="ChEBI" id="CHEBI:18420"/>
    </cofactor>
</comment>
<feature type="domain" description="Polyphosphate kinase middle" evidence="9">
    <location>
        <begin position="144"/>
        <end position="324"/>
    </location>
</feature>
<dbReference type="Gene3D" id="3.30.1840.10">
    <property type="entry name" value="Polyphosphate kinase middle domain"/>
    <property type="match status" value="1"/>
</dbReference>
<dbReference type="Pfam" id="PF13089">
    <property type="entry name" value="PP_kinase_N"/>
    <property type="match status" value="1"/>
</dbReference>
<feature type="compositionally biased region" description="Basic residues" evidence="8">
    <location>
        <begin position="17"/>
        <end position="26"/>
    </location>
</feature>
<reference evidence="13" key="2">
    <citation type="submission" date="2014-03" db="EMBL/GenBank/DDBJ databases">
        <title>Candidatus Competibacter-lineage genomes retrieved from metagenomes reveal functional metabolic diversity.</title>
        <authorList>
            <person name="McIlroy S.J."/>
            <person name="Albertsen M."/>
            <person name="Andresen E.K."/>
            <person name="Saunders A.M."/>
            <person name="Kristiansen R."/>
            <person name="Stokholm-Bjerregaard M."/>
            <person name="Nielsen K.L."/>
            <person name="Nielsen P.H."/>
        </authorList>
    </citation>
    <scope>NUCLEOTIDE SEQUENCE</scope>
    <source>
        <strain evidence="13">Run_A_D11</strain>
    </source>
</reference>
<dbReference type="HAMAP" id="MF_00347">
    <property type="entry name" value="Polyphosphate_kinase"/>
    <property type="match status" value="1"/>
</dbReference>
<feature type="binding site" evidence="6">
    <location>
        <position position="426"/>
    </location>
    <ligand>
        <name>Mg(2+)</name>
        <dbReference type="ChEBI" id="CHEBI:18420"/>
    </ligand>
</feature>
<sequence length="717" mass="80884">MSAKHQETKTGLSLTRVKPKRGKKAHPAAADAGQILASREGLLAHAWIDRDLSWLDFNGRVLHEALDERTPLLERLKFLAIFTSNLDEFYMKRVGLLPRKRLVEIRTKVIEQLKRQAQCYQDLLPRLAEHGVFLLEWQQLTEAQREEAGALFDHNVSPALTPLGMDPAHPFPFMSNLSTNWGFILRNPDTDEYVPVRVKIPTILPPWIALKADTGEGEHRFLRLEDLIRHSADKLFPGMELVNATLFRILRNAEVELDEEDDDSLREVVAEALQQRRFEPVVRLDLAPDAHPALRQGLMERFELESDEVYALPGLLDYTGLFQIAGLDVPALRDPVWNPLPPIRIPNEEVDIYAVIRSGDLLLHHPYECFDTSVEDFIGDAATDPQTVAIKMTVYRIGDDTPFVQSLIRAAEAGKQVACVIELKARFDEERNLRWAKDLEKVGAHVTYGVLGLKTHTKVALVVRKESGGLRCYAHIGTGNYHIKTARLYTDVGLLTCDPLITTDVVNLFHYLTGFSRTPQFKKLLIAPINMRQRFLAAIEREIEHHRAGRPARIVAKMNQVEDLAMGQALAAASQAGVPIDLIVRGFCCLIAGVPGWTETVRVRSIIGRFLEHSRIFHFANGQEDPLEGEFIIGSADWMHRNLSGRVEAATPVEDRTARERLWEILDICLRDERQAWLMQPDGSYVQSQPSAEATGPAALGTHAWLMDLTRHRALAD</sequence>
<dbReference type="GO" id="GO:0006799">
    <property type="term" value="P:polyphosphate biosynthetic process"/>
    <property type="evidence" value="ECO:0007669"/>
    <property type="project" value="UniProtKB-UniRule"/>
</dbReference>
<evidence type="ECO:0000259" key="10">
    <source>
        <dbReference type="Pfam" id="PF13089"/>
    </source>
</evidence>
<keyword evidence="6" id="KW-0479">Metal-binding</keyword>
<dbReference type="InterPro" id="IPR003414">
    <property type="entry name" value="PP_kinase"/>
</dbReference>
<organism evidence="13 14">
    <name type="scientific">Candidatus Competibacter denitrificans Run_A_D11</name>
    <dbReference type="NCBI Taxonomy" id="1400863"/>
    <lineage>
        <taxon>Bacteria</taxon>
        <taxon>Pseudomonadati</taxon>
        <taxon>Pseudomonadota</taxon>
        <taxon>Gammaproteobacteria</taxon>
        <taxon>Candidatus Competibacteraceae</taxon>
        <taxon>Candidatus Competibacter</taxon>
    </lineage>
</organism>
<evidence type="ECO:0000256" key="8">
    <source>
        <dbReference type="SAM" id="MobiDB-lite"/>
    </source>
</evidence>
<evidence type="ECO:0000256" key="7">
    <source>
        <dbReference type="RuleBase" id="RU003800"/>
    </source>
</evidence>
<accession>W6MAQ9</accession>
<feature type="active site" description="Phosphohistidine intermediate" evidence="6">
    <location>
        <position position="456"/>
    </location>
</feature>
<dbReference type="InterPro" id="IPR025198">
    <property type="entry name" value="PPK_N_dom"/>
</dbReference>
<evidence type="ECO:0000259" key="9">
    <source>
        <dbReference type="Pfam" id="PF02503"/>
    </source>
</evidence>
<dbReference type="GO" id="GO:0046872">
    <property type="term" value="F:metal ion binding"/>
    <property type="evidence" value="ECO:0007669"/>
    <property type="project" value="UniProtKB-KW"/>
</dbReference>
<dbReference type="AlphaFoldDB" id="W6MAQ9"/>
<evidence type="ECO:0000256" key="5">
    <source>
        <dbReference type="ARBA" id="ARBA00022840"/>
    </source>
</evidence>
<dbReference type="GO" id="GO:0009358">
    <property type="term" value="C:polyphosphate kinase complex"/>
    <property type="evidence" value="ECO:0007669"/>
    <property type="project" value="InterPro"/>
</dbReference>
<reference evidence="13" key="1">
    <citation type="submission" date="2013-07" db="EMBL/GenBank/DDBJ databases">
        <authorList>
            <person name="McIlroy S."/>
        </authorList>
    </citation>
    <scope>NUCLEOTIDE SEQUENCE [LARGE SCALE GENOMIC DNA]</scope>
    <source>
        <strain evidence="13">Run_A_D11</strain>
    </source>
</reference>
<feature type="domain" description="Polyphosphate kinase N-terminal" evidence="10">
    <location>
        <begin position="48"/>
        <end position="134"/>
    </location>
</feature>
<dbReference type="InterPro" id="IPR024953">
    <property type="entry name" value="PP_kinase_middle"/>
</dbReference>
<dbReference type="Proteomes" id="UP000035760">
    <property type="component" value="Unassembled WGS sequence"/>
</dbReference>
<feature type="binding site" evidence="6">
    <location>
        <position position="396"/>
    </location>
    <ligand>
        <name>Mg(2+)</name>
        <dbReference type="ChEBI" id="CHEBI:18420"/>
    </ligand>
</feature>
<dbReference type="CDD" id="cd09165">
    <property type="entry name" value="PLDc_PaPPK1_C1_like"/>
    <property type="match status" value="1"/>
</dbReference>
<dbReference type="STRING" id="1400863.BN873_380052"/>
<dbReference type="EMBL" id="CBTJ020000045">
    <property type="protein sequence ID" value="CDI03070.1"/>
    <property type="molecule type" value="Genomic_DNA"/>
</dbReference>
<dbReference type="PIRSF" id="PIRSF015589">
    <property type="entry name" value="PP_kinase"/>
    <property type="match status" value="1"/>
</dbReference>
<dbReference type="Gene3D" id="1.20.58.310">
    <property type="entry name" value="Polyphosphate kinase N-terminal domain"/>
    <property type="match status" value="1"/>
</dbReference>
<keyword evidence="4 6" id="KW-0418">Kinase</keyword>
<keyword evidence="6" id="KW-0460">Magnesium</keyword>
<feature type="domain" description="Polyphosphate kinase C-terminal" evidence="12">
    <location>
        <begin position="352"/>
        <end position="516"/>
    </location>
</feature>
<dbReference type="PANTHER" id="PTHR30218:SF0">
    <property type="entry name" value="POLYPHOSPHATE KINASE"/>
    <property type="match status" value="1"/>
</dbReference>
<dbReference type="Pfam" id="PF02503">
    <property type="entry name" value="PP_kinase"/>
    <property type="match status" value="1"/>
</dbReference>
<dbReference type="GO" id="GO:0008976">
    <property type="term" value="F:polyphosphate kinase activity"/>
    <property type="evidence" value="ECO:0007669"/>
    <property type="project" value="UniProtKB-UniRule"/>
</dbReference>
<evidence type="ECO:0000256" key="4">
    <source>
        <dbReference type="ARBA" id="ARBA00022777"/>
    </source>
</evidence>
<evidence type="ECO:0000313" key="14">
    <source>
        <dbReference type="Proteomes" id="UP000035760"/>
    </source>
</evidence>
<dbReference type="RefSeq" id="WP_082161221.1">
    <property type="nucleotide sequence ID" value="NZ_CBTJ020000045.1"/>
</dbReference>
<feature type="binding site" evidence="6">
    <location>
        <position position="585"/>
    </location>
    <ligand>
        <name>ATP</name>
        <dbReference type="ChEBI" id="CHEBI:30616"/>
    </ligand>
</feature>
<comment type="similarity">
    <text evidence="6 7">Belongs to the polyphosphate kinase 1 (PPK1) family.</text>
</comment>
<keyword evidence="1 6" id="KW-0597">Phosphoprotein</keyword>
<evidence type="ECO:0000256" key="1">
    <source>
        <dbReference type="ARBA" id="ARBA00022553"/>
    </source>
</evidence>
<dbReference type="Pfam" id="PF17941">
    <property type="entry name" value="PP_kinase_C_1"/>
    <property type="match status" value="1"/>
</dbReference>
<comment type="PTM">
    <text evidence="6 7">An intermediate of this reaction is the autophosphorylated ppk in which a phosphate is covalently linked to a histidine residue through a N-P bond.</text>
</comment>
<feature type="region of interest" description="Disordered" evidence="8">
    <location>
        <begin position="1"/>
        <end position="30"/>
    </location>
</feature>
<proteinExistence type="inferred from homology"/>
<protein>
    <recommendedName>
        <fullName evidence="6 7">Polyphosphate kinase</fullName>
        <ecNumber evidence="6 7">2.7.4.1</ecNumber>
    </recommendedName>
    <alternativeName>
        <fullName evidence="6">ATP-polyphosphate phosphotransferase</fullName>
    </alternativeName>
    <alternativeName>
        <fullName evidence="6">Polyphosphoric acid kinase</fullName>
    </alternativeName>
</protein>
<dbReference type="SUPFAM" id="SSF143724">
    <property type="entry name" value="PHP14-like"/>
    <property type="match status" value="1"/>
</dbReference>
<comment type="catalytic activity">
    <reaction evidence="6 7">
        <text>[phosphate](n) + ATP = [phosphate](n+1) + ADP</text>
        <dbReference type="Rhea" id="RHEA:19573"/>
        <dbReference type="Rhea" id="RHEA-COMP:9859"/>
        <dbReference type="Rhea" id="RHEA-COMP:14280"/>
        <dbReference type="ChEBI" id="CHEBI:16838"/>
        <dbReference type="ChEBI" id="CHEBI:30616"/>
        <dbReference type="ChEBI" id="CHEBI:456216"/>
        <dbReference type="EC" id="2.7.4.1"/>
    </reaction>
</comment>
<dbReference type="Pfam" id="PF13090">
    <property type="entry name" value="PP_kinase_C"/>
    <property type="match status" value="1"/>
</dbReference>
<comment type="function">
    <text evidence="6 7">Catalyzes the reversible transfer of the terminal phosphate of ATP to form a long-chain polyphosphate (polyP).</text>
</comment>
<dbReference type="NCBIfam" id="TIGR03705">
    <property type="entry name" value="poly_P_kin"/>
    <property type="match status" value="1"/>
</dbReference>
<dbReference type="GO" id="GO:0005524">
    <property type="term" value="F:ATP binding"/>
    <property type="evidence" value="ECO:0007669"/>
    <property type="project" value="UniProtKB-KW"/>
</dbReference>
<dbReference type="NCBIfam" id="NF003921">
    <property type="entry name" value="PRK05443.2-2"/>
    <property type="match status" value="1"/>
</dbReference>
<keyword evidence="3 6" id="KW-0547">Nucleotide-binding</keyword>
<dbReference type="PANTHER" id="PTHR30218">
    <property type="entry name" value="POLYPHOSPHATE KINASE"/>
    <property type="match status" value="1"/>
</dbReference>
<comment type="caution">
    <text evidence="13">The sequence shown here is derived from an EMBL/GenBank/DDBJ whole genome shotgun (WGS) entry which is preliminary data.</text>
</comment>
<dbReference type="InterPro" id="IPR036832">
    <property type="entry name" value="PPK_N_dom_sf"/>
</dbReference>
<feature type="domain" description="Polyphosphate kinase C-terminal" evidence="11">
    <location>
        <begin position="524"/>
        <end position="693"/>
    </location>
</feature>
<evidence type="ECO:0000256" key="3">
    <source>
        <dbReference type="ARBA" id="ARBA00022741"/>
    </source>
</evidence>
<evidence type="ECO:0000259" key="12">
    <source>
        <dbReference type="Pfam" id="PF17941"/>
    </source>
</evidence>
<name>W6MAQ9_9GAMM</name>
<keyword evidence="5 6" id="KW-0067">ATP-binding</keyword>
<dbReference type="SUPFAM" id="SSF56024">
    <property type="entry name" value="Phospholipase D/nuclease"/>
    <property type="match status" value="2"/>
</dbReference>
<feature type="binding site" evidence="6">
    <location>
        <position position="85"/>
    </location>
    <ligand>
        <name>ATP</name>
        <dbReference type="ChEBI" id="CHEBI:30616"/>
    </ligand>
</feature>
<keyword evidence="2 6" id="KW-0808">Transferase</keyword>
<dbReference type="InterPro" id="IPR036830">
    <property type="entry name" value="PP_kinase_middle_dom_sf"/>
</dbReference>
<dbReference type="InterPro" id="IPR025200">
    <property type="entry name" value="PPK_C_dom2"/>
</dbReference>
<evidence type="ECO:0000259" key="11">
    <source>
        <dbReference type="Pfam" id="PF13090"/>
    </source>
</evidence>
<feature type="binding site" evidence="6">
    <location>
        <position position="613"/>
    </location>
    <ligand>
        <name>ATP</name>
        <dbReference type="ChEBI" id="CHEBI:30616"/>
    </ligand>
</feature>
<dbReference type="EC" id="2.7.4.1" evidence="6 7"/>
<gene>
    <name evidence="6 13" type="primary">ppk</name>
    <name evidence="13" type="ORF">BN873_380052</name>
</gene>